<dbReference type="InterPro" id="IPR052558">
    <property type="entry name" value="Siderophore_Hydrolase_D"/>
</dbReference>
<evidence type="ECO:0000256" key="2">
    <source>
        <dbReference type="ARBA" id="ARBA00022801"/>
    </source>
</evidence>
<comment type="similarity">
    <text evidence="1">Belongs to the esterase D family.</text>
</comment>
<reference evidence="4" key="1">
    <citation type="submission" date="2016-04" db="EMBL/GenBank/DDBJ databases">
        <authorList>
            <person name="Evans L.H."/>
            <person name="Alamgir A."/>
            <person name="Owens N."/>
            <person name="Weber N.D."/>
            <person name="Virtaneva K."/>
            <person name="Barbian K."/>
            <person name="Babar A."/>
            <person name="Rosenke K."/>
        </authorList>
    </citation>
    <scope>NUCLEOTIDE SEQUENCE</scope>
    <source>
        <strain evidence="4">86</strain>
    </source>
</reference>
<gene>
    <name evidence="4" type="ORF">KL86APRO_20108</name>
</gene>
<feature type="chain" id="PRO_5011990349" evidence="3">
    <location>
        <begin position="20"/>
        <end position="289"/>
    </location>
</feature>
<dbReference type="SUPFAM" id="SSF53474">
    <property type="entry name" value="alpha/beta-Hydrolases"/>
    <property type="match status" value="1"/>
</dbReference>
<evidence type="ECO:0000256" key="1">
    <source>
        <dbReference type="ARBA" id="ARBA00005622"/>
    </source>
</evidence>
<dbReference type="InterPro" id="IPR000801">
    <property type="entry name" value="Esterase-like"/>
</dbReference>
<keyword evidence="2" id="KW-0378">Hydrolase</keyword>
<dbReference type="Gene3D" id="3.40.50.1820">
    <property type="entry name" value="alpha/beta hydrolase"/>
    <property type="match status" value="1"/>
</dbReference>
<dbReference type="InterPro" id="IPR029058">
    <property type="entry name" value="AB_hydrolase_fold"/>
</dbReference>
<dbReference type="PANTHER" id="PTHR40841:SF2">
    <property type="entry name" value="SIDEROPHORE-DEGRADING ESTERASE (EUROFUNG)"/>
    <property type="match status" value="1"/>
</dbReference>
<feature type="signal peptide" evidence="3">
    <location>
        <begin position="1"/>
        <end position="19"/>
    </location>
</feature>
<evidence type="ECO:0000256" key="3">
    <source>
        <dbReference type="SAM" id="SignalP"/>
    </source>
</evidence>
<dbReference type="Pfam" id="PF00756">
    <property type="entry name" value="Esterase"/>
    <property type="match status" value="1"/>
</dbReference>
<dbReference type="EMBL" id="FLUO01000002">
    <property type="protein sequence ID" value="SBW11205.1"/>
    <property type="molecule type" value="Genomic_DNA"/>
</dbReference>
<dbReference type="GO" id="GO:0016788">
    <property type="term" value="F:hydrolase activity, acting on ester bonds"/>
    <property type="evidence" value="ECO:0007669"/>
    <property type="project" value="TreeGrafter"/>
</dbReference>
<name>A0A212KI24_9PROT</name>
<evidence type="ECO:0000313" key="4">
    <source>
        <dbReference type="EMBL" id="SBW11205.1"/>
    </source>
</evidence>
<organism evidence="4">
    <name type="scientific">uncultured Alphaproteobacteria bacterium</name>
    <dbReference type="NCBI Taxonomy" id="91750"/>
    <lineage>
        <taxon>Bacteria</taxon>
        <taxon>Pseudomonadati</taxon>
        <taxon>Pseudomonadota</taxon>
        <taxon>Alphaproteobacteria</taxon>
        <taxon>environmental samples</taxon>
    </lineage>
</organism>
<dbReference type="AlphaFoldDB" id="A0A212KI24"/>
<dbReference type="PANTHER" id="PTHR40841">
    <property type="entry name" value="SIDEROPHORE TRIACETYLFUSARININE C ESTERASE"/>
    <property type="match status" value="1"/>
</dbReference>
<accession>A0A212KI24</accession>
<protein>
    <submittedName>
        <fullName evidence="4">Putative esterase</fullName>
    </submittedName>
</protein>
<keyword evidence="3" id="KW-0732">Signal</keyword>
<proteinExistence type="inferred from homology"/>
<sequence length="289" mass="30752">MRRFALALLLALTPGIPPAAADATRPVSLPGAFEFLLPLAEGEDYRVMVWRPPGDPPAAGWPAIVALDGDRTFLVLADLVRSQSRNPEATGVLPMVVVGIEAAEDARVRRARDFTPPGGDDPAGGGAEAFRAFLETAVKPTVSRVAPLDPARQALFGHSYGGLFALWTATRHPGDYAAYAAASPSLWWNRAALMAADLAPLARAKPTVLVTVAEYDQADDPWTDRPGHGEKLARRRMVDNARAFVARLHDAGVPVRFAEFAGETHGSTVPAAAARAARAVSHAFRSPSR</sequence>